<dbReference type="Gene3D" id="3.30.450.150">
    <property type="entry name" value="Haem-degrading domain"/>
    <property type="match status" value="1"/>
</dbReference>
<feature type="region of interest" description="Disordered" evidence="1">
    <location>
        <begin position="1"/>
        <end position="44"/>
    </location>
</feature>
<accession>A0A9N9M0T9</accession>
<protein>
    <recommendedName>
        <fullName evidence="4">DUF336-domain-containing protein</fullName>
    </recommendedName>
</protein>
<feature type="compositionally biased region" description="Polar residues" evidence="1">
    <location>
        <begin position="18"/>
        <end position="44"/>
    </location>
</feature>
<sequence length="190" mass="19564">MKQTPNSTLPANHAAMASPNNLTTAQRTSKLQSKNPIMTTRSPPQLSLKGARIALAASEAKATSLGIDMNIAIVDASTHLVAFSRMPNAKITSINIAIDKAFTAAGHRIGTHMYKEAVWPGGPAFGLGTSNGGRFVTIGGGLPVVDGEGRVVGAVGVSTGTPAQDEVVARAGVEAVEKVLRDEGKVKAKL</sequence>
<evidence type="ECO:0000313" key="3">
    <source>
        <dbReference type="Proteomes" id="UP000701801"/>
    </source>
</evidence>
<dbReference type="InterPro" id="IPR005624">
    <property type="entry name" value="PduO/GlcC-like"/>
</dbReference>
<gene>
    <name evidence="2" type="ORF">HYALB_00002714</name>
</gene>
<keyword evidence="3" id="KW-1185">Reference proteome</keyword>
<dbReference type="InterPro" id="IPR038084">
    <property type="entry name" value="PduO/GlcC-like_sf"/>
</dbReference>
<dbReference type="InterPro" id="IPR052517">
    <property type="entry name" value="GlcG_carb_metab_protein"/>
</dbReference>
<organism evidence="2 3">
    <name type="scientific">Hymenoscyphus albidus</name>
    <dbReference type="NCBI Taxonomy" id="595503"/>
    <lineage>
        <taxon>Eukaryota</taxon>
        <taxon>Fungi</taxon>
        <taxon>Dikarya</taxon>
        <taxon>Ascomycota</taxon>
        <taxon>Pezizomycotina</taxon>
        <taxon>Leotiomycetes</taxon>
        <taxon>Helotiales</taxon>
        <taxon>Helotiaceae</taxon>
        <taxon>Hymenoscyphus</taxon>
    </lineage>
</organism>
<proteinExistence type="predicted"/>
<evidence type="ECO:0008006" key="4">
    <source>
        <dbReference type="Google" id="ProtNLM"/>
    </source>
</evidence>
<evidence type="ECO:0000256" key="1">
    <source>
        <dbReference type="SAM" id="MobiDB-lite"/>
    </source>
</evidence>
<dbReference type="AlphaFoldDB" id="A0A9N9M0T9"/>
<dbReference type="Pfam" id="PF03928">
    <property type="entry name" value="HbpS-like"/>
    <property type="match status" value="1"/>
</dbReference>
<reference evidence="2" key="1">
    <citation type="submission" date="2021-07" db="EMBL/GenBank/DDBJ databases">
        <authorList>
            <person name="Durling M."/>
        </authorList>
    </citation>
    <scope>NUCLEOTIDE SEQUENCE</scope>
</reference>
<evidence type="ECO:0000313" key="2">
    <source>
        <dbReference type="EMBL" id="CAG8983277.1"/>
    </source>
</evidence>
<name>A0A9N9M0T9_9HELO</name>
<dbReference type="Proteomes" id="UP000701801">
    <property type="component" value="Unassembled WGS sequence"/>
</dbReference>
<dbReference type="EMBL" id="CAJVRM010000720">
    <property type="protein sequence ID" value="CAG8983277.1"/>
    <property type="molecule type" value="Genomic_DNA"/>
</dbReference>
<comment type="caution">
    <text evidence="2">The sequence shown here is derived from an EMBL/GenBank/DDBJ whole genome shotgun (WGS) entry which is preliminary data.</text>
</comment>
<dbReference type="SUPFAM" id="SSF143744">
    <property type="entry name" value="GlcG-like"/>
    <property type="match status" value="1"/>
</dbReference>
<feature type="compositionally biased region" description="Polar residues" evidence="1">
    <location>
        <begin position="1"/>
        <end position="10"/>
    </location>
</feature>
<dbReference type="PANTHER" id="PTHR34309:SF1">
    <property type="entry name" value="PROTEIN GLCG"/>
    <property type="match status" value="1"/>
</dbReference>
<dbReference type="PANTHER" id="PTHR34309">
    <property type="entry name" value="SLR1406 PROTEIN"/>
    <property type="match status" value="1"/>
</dbReference>